<keyword evidence="1" id="KW-0812">Transmembrane</keyword>
<reference evidence="2" key="1">
    <citation type="submission" date="2021-02" db="EMBL/GenBank/DDBJ databases">
        <authorList>
            <person name="Nowell W R."/>
        </authorList>
    </citation>
    <scope>NUCLEOTIDE SEQUENCE</scope>
</reference>
<keyword evidence="1" id="KW-1133">Transmembrane helix</keyword>
<evidence type="ECO:0000313" key="2">
    <source>
        <dbReference type="EMBL" id="CAF4167251.1"/>
    </source>
</evidence>
<gene>
    <name evidence="2" type="ORF">GIL414_LOCUS20200</name>
</gene>
<sequence>MPANKSNSIKAKKKVTPIKINTKILPNVPSKIKKSPRCSKLLILVSLIVCAAIAAAVGGIVTAIVVTQLQQSTTSTMATGITSTTGSNSTTVLQLLQPRPALQLLQPRPALQLLQPRSVLQRLQPRPALQLLQPRPALQLLQPRSTGSTTTGCPTNVCTYSTWYTLSSGGYYGVEHVNINCTQTLSNFTAQIVVETNWGATFANQYNTFWSNTVIQTQTNSSSQITYMWSIITGQTIAGSGFPYFIEAQFQLPGQNQTVSNDTYSIQTVAACNGQVLTQTGHF</sequence>
<name>A0A8S2RKZ0_9BILA</name>
<protein>
    <submittedName>
        <fullName evidence="2">Uncharacterized protein</fullName>
    </submittedName>
</protein>
<feature type="transmembrane region" description="Helical" evidence="1">
    <location>
        <begin position="41"/>
        <end position="66"/>
    </location>
</feature>
<evidence type="ECO:0000256" key="1">
    <source>
        <dbReference type="SAM" id="Phobius"/>
    </source>
</evidence>
<dbReference type="AlphaFoldDB" id="A0A8S2RKZ0"/>
<dbReference type="Proteomes" id="UP000681720">
    <property type="component" value="Unassembled WGS sequence"/>
</dbReference>
<keyword evidence="1" id="KW-0472">Membrane</keyword>
<dbReference type="EMBL" id="CAJOBJ010012794">
    <property type="protein sequence ID" value="CAF4167251.1"/>
    <property type="molecule type" value="Genomic_DNA"/>
</dbReference>
<evidence type="ECO:0000313" key="3">
    <source>
        <dbReference type="Proteomes" id="UP000681720"/>
    </source>
</evidence>
<proteinExistence type="predicted"/>
<accession>A0A8S2RKZ0</accession>
<comment type="caution">
    <text evidence="2">The sequence shown here is derived from an EMBL/GenBank/DDBJ whole genome shotgun (WGS) entry which is preliminary data.</text>
</comment>
<organism evidence="2 3">
    <name type="scientific">Rotaria magnacalcarata</name>
    <dbReference type="NCBI Taxonomy" id="392030"/>
    <lineage>
        <taxon>Eukaryota</taxon>
        <taxon>Metazoa</taxon>
        <taxon>Spiralia</taxon>
        <taxon>Gnathifera</taxon>
        <taxon>Rotifera</taxon>
        <taxon>Eurotatoria</taxon>
        <taxon>Bdelloidea</taxon>
        <taxon>Philodinida</taxon>
        <taxon>Philodinidae</taxon>
        <taxon>Rotaria</taxon>
    </lineage>
</organism>